<reference evidence="2" key="1">
    <citation type="submission" date="2017-09" db="EMBL/GenBank/DDBJ databases">
        <title>The Reconstruction of 2,631 Draft Metagenome-Assembled Genomes from the Global Oceans.</title>
        <authorList>
            <person name="Tully B.J."/>
            <person name="Graham E.D."/>
            <person name="Heidelberg J.F."/>
        </authorList>
    </citation>
    <scope>NUCLEOTIDE SEQUENCE [LARGE SCALE GENOMIC DNA]</scope>
</reference>
<dbReference type="EMBL" id="NZBD01000006">
    <property type="protein sequence ID" value="MAG18090.1"/>
    <property type="molecule type" value="Genomic_DNA"/>
</dbReference>
<accession>A0A2D6LPI2</accession>
<proteinExistence type="predicted"/>
<sequence>MDNLILKTIIFILKDKETKKPVVVTHFQGFENDDEANDFSHKLTDHFAHVGLEPFEAPDLNPKRTLH</sequence>
<protein>
    <submittedName>
        <fullName evidence="1">Uncharacterized protein</fullName>
    </submittedName>
</protein>
<evidence type="ECO:0000313" key="1">
    <source>
        <dbReference type="EMBL" id="MAG18090.1"/>
    </source>
</evidence>
<comment type="caution">
    <text evidence="1">The sequence shown here is derived from an EMBL/GenBank/DDBJ whole genome shotgun (WGS) entry which is preliminary data.</text>
</comment>
<dbReference type="AlphaFoldDB" id="A0A2D6LPI2"/>
<organism evidence="1 2">
    <name type="scientific">Candidatus Iainarchaeum sp</name>
    <dbReference type="NCBI Taxonomy" id="3101447"/>
    <lineage>
        <taxon>Archaea</taxon>
        <taxon>Candidatus Iainarchaeota</taxon>
        <taxon>Candidatus Iainarchaeia</taxon>
        <taxon>Candidatus Iainarchaeales</taxon>
        <taxon>Candidatus Iainarchaeaceae</taxon>
        <taxon>Candidatus Iainarchaeum</taxon>
    </lineage>
</organism>
<gene>
    <name evidence="1" type="ORF">CL944_01295</name>
</gene>
<evidence type="ECO:0000313" key="2">
    <source>
        <dbReference type="Proteomes" id="UP000226712"/>
    </source>
</evidence>
<dbReference type="Proteomes" id="UP000226712">
    <property type="component" value="Unassembled WGS sequence"/>
</dbReference>
<name>A0A2D6LPI2_9ARCH</name>